<accession>A0ACC3MPB7</accession>
<sequence length="342" mass="38603">PHQVTQPMRRPAPNSVKTGLERTFRSWNMSNEENDVTQTGTWRTELTWERNDSQLSSQLASSRPIMLLKPMSSADHNQPTPHSEPSHPDGISLRSFKGWNEYEVAAHICMKSPALEKHYHAFIDHHITGVHIKSVGEQELREMGVLSAEDRFAILEAFVSLNTRLEDEPNVKKEHQPSGDVEQEGVDSAMASRGSKFSSSLRETQTSCPSYGPPSHRQGQRYGADQFTAQCHPTLRTAMEAPTRRPQYWPKKSRAGVSDGLTGHARDLLTPREHKGRSGLSSTIRFKENLDLLPSVTYQKPEFRQRKQPESTNAEVQSSGLDELIKSLDEAIRMQGREDEVK</sequence>
<proteinExistence type="predicted"/>
<reference evidence="1" key="1">
    <citation type="submission" date="2023-07" db="EMBL/GenBank/DDBJ databases">
        <title>Black Yeasts Isolated from many extreme environments.</title>
        <authorList>
            <person name="Coleine C."/>
            <person name="Stajich J.E."/>
            <person name="Selbmann L."/>
        </authorList>
    </citation>
    <scope>NUCLEOTIDE SEQUENCE</scope>
    <source>
        <strain evidence="1">CCFEE 5714</strain>
    </source>
</reference>
<comment type="caution">
    <text evidence="1">The sequence shown here is derived from an EMBL/GenBank/DDBJ whole genome shotgun (WGS) entry which is preliminary data.</text>
</comment>
<gene>
    <name evidence="1" type="ORF">LTR37_015922</name>
</gene>
<organism evidence="1 2">
    <name type="scientific">Vermiconidia calcicola</name>
    <dbReference type="NCBI Taxonomy" id="1690605"/>
    <lineage>
        <taxon>Eukaryota</taxon>
        <taxon>Fungi</taxon>
        <taxon>Dikarya</taxon>
        <taxon>Ascomycota</taxon>
        <taxon>Pezizomycotina</taxon>
        <taxon>Dothideomycetes</taxon>
        <taxon>Dothideomycetidae</taxon>
        <taxon>Mycosphaerellales</taxon>
        <taxon>Extremaceae</taxon>
        <taxon>Vermiconidia</taxon>
    </lineage>
</organism>
<dbReference type="EMBL" id="JAUTXU010000184">
    <property type="protein sequence ID" value="KAK3700521.1"/>
    <property type="molecule type" value="Genomic_DNA"/>
</dbReference>
<evidence type="ECO:0000313" key="2">
    <source>
        <dbReference type="Proteomes" id="UP001281147"/>
    </source>
</evidence>
<name>A0ACC3MPB7_9PEZI</name>
<feature type="non-terminal residue" evidence="1">
    <location>
        <position position="1"/>
    </location>
</feature>
<keyword evidence="2" id="KW-1185">Reference proteome</keyword>
<protein>
    <submittedName>
        <fullName evidence="1">Uncharacterized protein</fullName>
    </submittedName>
</protein>
<dbReference type="Proteomes" id="UP001281147">
    <property type="component" value="Unassembled WGS sequence"/>
</dbReference>
<evidence type="ECO:0000313" key="1">
    <source>
        <dbReference type="EMBL" id="KAK3700521.1"/>
    </source>
</evidence>